<keyword evidence="1 3" id="KW-0863">Zinc-finger</keyword>
<evidence type="ECO:0000259" key="5">
    <source>
        <dbReference type="PROSITE" id="PS50089"/>
    </source>
</evidence>
<feature type="compositionally biased region" description="Polar residues" evidence="4">
    <location>
        <begin position="190"/>
        <end position="226"/>
    </location>
</feature>
<comment type="caution">
    <text evidence="6">The sequence shown here is derived from an EMBL/GenBank/DDBJ whole genome shotgun (WGS) entry which is preliminary data.</text>
</comment>
<dbReference type="GO" id="GO:0008270">
    <property type="term" value="F:zinc ion binding"/>
    <property type="evidence" value="ECO:0007669"/>
    <property type="project" value="UniProtKB-KW"/>
</dbReference>
<keyword evidence="2" id="KW-0862">Zinc</keyword>
<evidence type="ECO:0000256" key="4">
    <source>
        <dbReference type="SAM" id="MobiDB-lite"/>
    </source>
</evidence>
<feature type="domain" description="RING-type" evidence="5">
    <location>
        <begin position="371"/>
        <end position="412"/>
    </location>
</feature>
<dbReference type="EMBL" id="JAHXZJ010000374">
    <property type="protein sequence ID" value="KAH0561319.1"/>
    <property type="molecule type" value="Genomic_DNA"/>
</dbReference>
<evidence type="ECO:0000256" key="3">
    <source>
        <dbReference type="PROSITE-ProRule" id="PRU00175"/>
    </source>
</evidence>
<dbReference type="AlphaFoldDB" id="A0AAV7IZG2"/>
<reference evidence="6 7" key="1">
    <citation type="journal article" date="2021" name="J. Hered.">
        <title>A chromosome-level genome assembly of the parasitoid wasp, Cotesia glomerata (Hymenoptera: Braconidae).</title>
        <authorList>
            <person name="Pinto B.J."/>
            <person name="Weis J.J."/>
            <person name="Gamble T."/>
            <person name="Ode P.J."/>
            <person name="Paul R."/>
            <person name="Zaspel J.M."/>
        </authorList>
    </citation>
    <scope>NUCLEOTIDE SEQUENCE [LARGE SCALE GENOMIC DNA]</scope>
    <source>
        <strain evidence="6">CgM1</strain>
    </source>
</reference>
<organism evidence="6 7">
    <name type="scientific">Cotesia glomerata</name>
    <name type="common">Lepidopteran parasitic wasp</name>
    <name type="synonym">Apanteles glomeratus</name>
    <dbReference type="NCBI Taxonomy" id="32391"/>
    <lineage>
        <taxon>Eukaryota</taxon>
        <taxon>Metazoa</taxon>
        <taxon>Ecdysozoa</taxon>
        <taxon>Arthropoda</taxon>
        <taxon>Hexapoda</taxon>
        <taxon>Insecta</taxon>
        <taxon>Pterygota</taxon>
        <taxon>Neoptera</taxon>
        <taxon>Endopterygota</taxon>
        <taxon>Hymenoptera</taxon>
        <taxon>Apocrita</taxon>
        <taxon>Ichneumonoidea</taxon>
        <taxon>Braconidae</taxon>
        <taxon>Microgastrinae</taxon>
        <taxon>Cotesia</taxon>
    </lineage>
</organism>
<dbReference type="InterPro" id="IPR001841">
    <property type="entry name" value="Znf_RING"/>
</dbReference>
<feature type="region of interest" description="Disordered" evidence="4">
    <location>
        <begin position="182"/>
        <end position="306"/>
    </location>
</feature>
<evidence type="ECO:0000256" key="2">
    <source>
        <dbReference type="ARBA" id="ARBA00022833"/>
    </source>
</evidence>
<dbReference type="Proteomes" id="UP000826195">
    <property type="component" value="Unassembled WGS sequence"/>
</dbReference>
<feature type="compositionally biased region" description="Basic and acidic residues" evidence="4">
    <location>
        <begin position="228"/>
        <end position="238"/>
    </location>
</feature>
<accession>A0AAV7IZG2</accession>
<feature type="compositionally biased region" description="Polar residues" evidence="4">
    <location>
        <begin position="240"/>
        <end position="280"/>
    </location>
</feature>
<feature type="region of interest" description="Disordered" evidence="4">
    <location>
        <begin position="321"/>
        <end position="363"/>
    </location>
</feature>
<feature type="compositionally biased region" description="Polar residues" evidence="4">
    <location>
        <begin position="323"/>
        <end position="363"/>
    </location>
</feature>
<gene>
    <name evidence="6" type="ORF">KQX54_016198</name>
</gene>
<dbReference type="Gene3D" id="3.30.40.10">
    <property type="entry name" value="Zinc/RING finger domain, C3HC4 (zinc finger)"/>
    <property type="match status" value="1"/>
</dbReference>
<name>A0AAV7IZG2_COTGL</name>
<dbReference type="InterPro" id="IPR013083">
    <property type="entry name" value="Znf_RING/FYVE/PHD"/>
</dbReference>
<dbReference type="SUPFAM" id="SSF57850">
    <property type="entry name" value="RING/U-box"/>
    <property type="match status" value="1"/>
</dbReference>
<sequence>MKEEEKKWREDKWNKLTDAKNMSEWWKTMNTYRCKKLKAPSTDISIQRWHEHFEKLLNEGENQGEHNISREMSGKESAFHDNESQEDHSSEMDTEITRAEFLSALRAMKNNKAAGEDGIQAEFLKNIPKERHGLQGHRGSAAPSPMTRRAIQVSNNDRPSSISLPGPSGMSLTREYHTGDHFEAARASTPGPSTAIAWSSMTRRGTQVSGYDQESSFSIPGSSGINYSREDSTEEDHQAAQASTPGPRTAIAWSSMTRRATRVSSYDQESSFSIPGSSGMTYAREDSTEGNPEAARASTPGPTTAIVSSPMTREAIEVAYNNREFSSMSTPGPSGMTSTREGTTGQVDETSTSSENVQEASSPDSDTEVKCIYCLTDPPIAAFVNCGHLCVCGKCLQHLFKHGVSERCPICREYSPKAIRIFQ</sequence>
<dbReference type="Pfam" id="PF13920">
    <property type="entry name" value="zf-C3HC4_3"/>
    <property type="match status" value="1"/>
</dbReference>
<keyword evidence="1 3" id="KW-0479">Metal-binding</keyword>
<dbReference type="PROSITE" id="PS50089">
    <property type="entry name" value="ZF_RING_2"/>
    <property type="match status" value="1"/>
</dbReference>
<feature type="region of interest" description="Disordered" evidence="4">
    <location>
        <begin position="58"/>
        <end position="93"/>
    </location>
</feature>
<proteinExistence type="predicted"/>
<evidence type="ECO:0000256" key="1">
    <source>
        <dbReference type="ARBA" id="ARBA00022771"/>
    </source>
</evidence>
<evidence type="ECO:0000313" key="6">
    <source>
        <dbReference type="EMBL" id="KAH0561319.1"/>
    </source>
</evidence>
<evidence type="ECO:0000313" key="7">
    <source>
        <dbReference type="Proteomes" id="UP000826195"/>
    </source>
</evidence>
<protein>
    <recommendedName>
        <fullName evidence="5">RING-type domain-containing protein</fullName>
    </recommendedName>
</protein>
<keyword evidence="7" id="KW-1185">Reference proteome</keyword>